<evidence type="ECO:0000256" key="6">
    <source>
        <dbReference type="ARBA" id="ARBA00022925"/>
    </source>
</evidence>
<dbReference type="GO" id="GO:0007601">
    <property type="term" value="P:visual perception"/>
    <property type="evidence" value="ECO:0007669"/>
    <property type="project" value="UniProtKB-KW"/>
</dbReference>
<dbReference type="InterPro" id="IPR017452">
    <property type="entry name" value="GPCR_Rhodpsn_7TM"/>
</dbReference>
<keyword evidence="9 16" id="KW-0297">G-protein coupled receptor</keyword>
<evidence type="ECO:0000256" key="3">
    <source>
        <dbReference type="ARBA" id="ARBA00022543"/>
    </source>
</evidence>
<evidence type="ECO:0000256" key="2">
    <source>
        <dbReference type="ARBA" id="ARBA00010663"/>
    </source>
</evidence>
<keyword evidence="5 16" id="KW-0812">Transmembrane</keyword>
<keyword evidence="10 17" id="KW-0472">Membrane</keyword>
<keyword evidence="8" id="KW-0157">Chromophore</keyword>
<feature type="transmembrane region" description="Helical" evidence="17">
    <location>
        <begin position="282"/>
        <end position="306"/>
    </location>
</feature>
<dbReference type="PROSITE" id="PS00237">
    <property type="entry name" value="G_PROTEIN_RECEP_F1_1"/>
    <property type="match status" value="1"/>
</dbReference>
<dbReference type="GO" id="GO:0004930">
    <property type="term" value="F:G protein-coupled receptor activity"/>
    <property type="evidence" value="ECO:0007669"/>
    <property type="project" value="UniProtKB-KW"/>
</dbReference>
<dbReference type="InterPro" id="IPR001760">
    <property type="entry name" value="Opsin"/>
</dbReference>
<evidence type="ECO:0000256" key="10">
    <source>
        <dbReference type="ARBA" id="ARBA00023136"/>
    </source>
</evidence>
<keyword evidence="15" id="KW-0844">Vision</keyword>
<evidence type="ECO:0000256" key="17">
    <source>
        <dbReference type="SAM" id="Phobius"/>
    </source>
</evidence>
<organism evidence="19">
    <name type="scientific">Octodonta nipae</name>
    <dbReference type="NCBI Taxonomy" id="1432747"/>
    <lineage>
        <taxon>Eukaryota</taxon>
        <taxon>Metazoa</taxon>
        <taxon>Ecdysozoa</taxon>
        <taxon>Arthropoda</taxon>
        <taxon>Hexapoda</taxon>
        <taxon>Insecta</taxon>
        <taxon>Pterygota</taxon>
        <taxon>Neoptera</taxon>
        <taxon>Endopterygota</taxon>
        <taxon>Coleoptera</taxon>
        <taxon>Polyphaga</taxon>
        <taxon>Cucujiformia</taxon>
        <taxon>Chrysomeloidea</taxon>
        <taxon>Chrysomelidae</taxon>
        <taxon>Cassidinae</taxon>
        <taxon>Octodonta</taxon>
    </lineage>
</organism>
<keyword evidence="3" id="KW-0600">Photoreceptor protein</keyword>
<evidence type="ECO:0000256" key="9">
    <source>
        <dbReference type="ARBA" id="ARBA00023040"/>
    </source>
</evidence>
<dbReference type="Gene3D" id="1.20.1070.10">
    <property type="entry name" value="Rhodopsin 7-helix transmembrane proteins"/>
    <property type="match status" value="1"/>
</dbReference>
<dbReference type="GO" id="GO:0009881">
    <property type="term" value="F:photoreceptor activity"/>
    <property type="evidence" value="ECO:0007669"/>
    <property type="project" value="UniProtKB-KW"/>
</dbReference>
<evidence type="ECO:0000256" key="11">
    <source>
        <dbReference type="ARBA" id="ARBA00023157"/>
    </source>
</evidence>
<feature type="transmembrane region" description="Helical" evidence="17">
    <location>
        <begin position="128"/>
        <end position="148"/>
    </location>
</feature>
<feature type="transmembrane region" description="Helical" evidence="17">
    <location>
        <begin position="92"/>
        <end position="116"/>
    </location>
</feature>
<dbReference type="PANTHER" id="PTHR24240">
    <property type="entry name" value="OPSIN"/>
    <property type="match status" value="1"/>
</dbReference>
<feature type="transmembrane region" description="Helical" evidence="17">
    <location>
        <begin position="54"/>
        <end position="80"/>
    </location>
</feature>
<reference evidence="19" key="1">
    <citation type="journal article" date="2017" name="Sci. Rep.">
        <title>Overcoming the loss of blue sensitivity through opsin duplication in the largest animal group, beetles.</title>
        <authorList>
            <person name="Sharkey C.R."/>
            <person name="Fujimoto M.S."/>
            <person name="Lord N.P."/>
            <person name="Shin S."/>
            <person name="McKenna D.D."/>
            <person name="Suvorov A."/>
            <person name="Martin G.J."/>
            <person name="Bybee S.M."/>
        </authorList>
    </citation>
    <scope>NUCLEOTIDE SEQUENCE</scope>
</reference>
<evidence type="ECO:0000256" key="16">
    <source>
        <dbReference type="RuleBase" id="RU000688"/>
    </source>
</evidence>
<dbReference type="CDD" id="cd15079">
    <property type="entry name" value="7tmA_photoreceptors_insect"/>
    <property type="match status" value="1"/>
</dbReference>
<feature type="domain" description="G-protein coupled receptors family 1 profile" evidence="18">
    <location>
        <begin position="72"/>
        <end position="335"/>
    </location>
</feature>
<keyword evidence="11" id="KW-1015">Disulfide bond</keyword>
<evidence type="ECO:0000256" key="8">
    <source>
        <dbReference type="ARBA" id="ARBA00022991"/>
    </source>
</evidence>
<keyword evidence="6" id="KW-0681">Retinal protein</keyword>
<protein>
    <submittedName>
        <fullName evidence="19">Ultraviolet sensitive opsin 2</fullName>
    </submittedName>
</protein>
<evidence type="ECO:0000256" key="4">
    <source>
        <dbReference type="ARBA" id="ARBA00022606"/>
    </source>
</evidence>
<evidence type="ECO:0000256" key="14">
    <source>
        <dbReference type="ARBA" id="ARBA00023224"/>
    </source>
</evidence>
<dbReference type="PRINTS" id="PR00237">
    <property type="entry name" value="GPCRRHODOPSN"/>
</dbReference>
<keyword evidence="4" id="KW-0716">Sensory transduction</keyword>
<feature type="transmembrane region" description="Helical" evidence="17">
    <location>
        <begin position="318"/>
        <end position="338"/>
    </location>
</feature>
<comment type="similarity">
    <text evidence="2 16">Belongs to the G-protein coupled receptor 1 family.</text>
</comment>
<dbReference type="InterPro" id="IPR027430">
    <property type="entry name" value="Retinal_BS"/>
</dbReference>
<dbReference type="GO" id="GO:0016020">
    <property type="term" value="C:membrane"/>
    <property type="evidence" value="ECO:0007669"/>
    <property type="project" value="UniProtKB-SubCell"/>
</dbReference>
<feature type="transmembrane region" description="Helical" evidence="17">
    <location>
        <begin position="169"/>
        <end position="189"/>
    </location>
</feature>
<evidence type="ECO:0000256" key="13">
    <source>
        <dbReference type="ARBA" id="ARBA00023180"/>
    </source>
</evidence>
<keyword evidence="13" id="KW-0325">Glycoprotein</keyword>
<dbReference type="PROSITE" id="PS00238">
    <property type="entry name" value="OPSIN"/>
    <property type="match status" value="1"/>
</dbReference>
<evidence type="ECO:0000256" key="1">
    <source>
        <dbReference type="ARBA" id="ARBA00004141"/>
    </source>
</evidence>
<dbReference type="PROSITE" id="PS50262">
    <property type="entry name" value="G_PROTEIN_RECEP_F1_2"/>
    <property type="match status" value="1"/>
</dbReference>
<evidence type="ECO:0000256" key="5">
    <source>
        <dbReference type="ARBA" id="ARBA00022692"/>
    </source>
</evidence>
<dbReference type="EMBL" id="KY368329">
    <property type="protein sequence ID" value="APY20637.1"/>
    <property type="molecule type" value="mRNA"/>
</dbReference>
<dbReference type="GO" id="GO:0007602">
    <property type="term" value="P:phototransduction"/>
    <property type="evidence" value="ECO:0007669"/>
    <property type="project" value="UniProtKB-KW"/>
</dbReference>
<evidence type="ECO:0000313" key="19">
    <source>
        <dbReference type="EMBL" id="APY20637.1"/>
    </source>
</evidence>
<accession>A0A1P8SFF8</accession>
<dbReference type="SUPFAM" id="SSF81321">
    <property type="entry name" value="Family A G protein-coupled receptor-like"/>
    <property type="match status" value="1"/>
</dbReference>
<keyword evidence="12 16" id="KW-0675">Receptor</keyword>
<dbReference type="InterPro" id="IPR000276">
    <property type="entry name" value="GPCR_Rhodpsn"/>
</dbReference>
<evidence type="ECO:0000256" key="7">
    <source>
        <dbReference type="ARBA" id="ARBA00022989"/>
    </source>
</evidence>
<keyword evidence="14 16" id="KW-0807">Transducer</keyword>
<name>A0A1P8SFF8_9CUCU</name>
<proteinExistence type="evidence at transcript level"/>
<comment type="subcellular location">
    <subcellularLocation>
        <location evidence="1">Membrane</location>
        <topology evidence="1">Multi-pass membrane protein</topology>
    </subcellularLocation>
</comment>
<dbReference type="FunFam" id="1.20.1070.10:FF:000044">
    <property type="entry name" value="Opsin, ultraviolet-sensitive"/>
    <property type="match status" value="1"/>
</dbReference>
<dbReference type="PRINTS" id="PR00577">
    <property type="entry name" value="OPSINRH3RH4"/>
</dbReference>
<dbReference type="Pfam" id="PF00001">
    <property type="entry name" value="7tm_1"/>
    <property type="match status" value="1"/>
</dbReference>
<evidence type="ECO:0000256" key="15">
    <source>
        <dbReference type="ARBA" id="ARBA00023305"/>
    </source>
</evidence>
<evidence type="ECO:0000259" key="18">
    <source>
        <dbReference type="PROSITE" id="PS50262"/>
    </source>
</evidence>
<evidence type="ECO:0000256" key="12">
    <source>
        <dbReference type="ARBA" id="ARBA00023170"/>
    </source>
</evidence>
<feature type="transmembrane region" description="Helical" evidence="17">
    <location>
        <begin position="217"/>
        <end position="238"/>
    </location>
</feature>
<keyword evidence="7 17" id="KW-1133">Transmembrane helix</keyword>
<dbReference type="AlphaFoldDB" id="A0A1P8SFF8"/>
<dbReference type="InterPro" id="IPR050125">
    <property type="entry name" value="GPCR_opsins"/>
</dbReference>
<sequence length="377" mass="42083">MLGSRNLTLPPFPVPRVMELESNEVRMIGWRVPPEDLHFIPEHWLIFPEPEKSLHLILGMAYLCMTIAALVGNGLVLWIFSTAKSLRTASNMFVVNLAFCDFIMFISIPIFVYNSFNQNFSAGILGCQLYALIGSLSGIGAGMTNACIAYDRYTAITRPLDGKVTRTKAALMIFLVWVYAAPWAILPMFEIWGRYMPEGFLTACSFDYLTRTYNNKLFVGSIFICSYCIPMTGIIYFYSQIVSKVISHEKSLRDQAKKMNVESLRANQQHQNESAELRIAKAALTVCFFFVAAWTPYAALALIGGFGDQSLLTPGASMIPALTCKTVACIDPYIYAISHPKYRVELQKRLPWLAIRESYGETQSTATEVVTPSAASA</sequence>